<dbReference type="InterPro" id="IPR036291">
    <property type="entry name" value="NAD(P)-bd_dom_sf"/>
</dbReference>
<comment type="caution">
    <text evidence="2">The sequence shown here is derived from an EMBL/GenBank/DDBJ whole genome shotgun (WGS) entry which is preliminary data.</text>
</comment>
<sequence length="177" mass="18744">MDRLGRRAARHRPGHRAQRRLDRDDLNFPPTRVGPGFSGFPGPTRLGLIPGPGGDCDERIRSVVGAVDVVLDGLGGATGDKAVDLLAPGGRLLSFTLVGDEWTSLLAVPAADGGDMKAPPKSRSTRQRAYAERVLAEAAAGRLRAVIGQRFPLDRAADAHTVVGARRTVGKTVLDVR</sequence>
<evidence type="ECO:0000313" key="3">
    <source>
        <dbReference type="Proteomes" id="UP000262621"/>
    </source>
</evidence>
<dbReference type="EMBL" id="QVFU01000011">
    <property type="protein sequence ID" value="RFS46109.1"/>
    <property type="molecule type" value="Genomic_DNA"/>
</dbReference>
<keyword evidence="3" id="KW-1185">Reference proteome</keyword>
<name>A0A372G044_9ACTN</name>
<dbReference type="Pfam" id="PF13602">
    <property type="entry name" value="ADH_zinc_N_2"/>
    <property type="match status" value="1"/>
</dbReference>
<gene>
    <name evidence="2" type="ORF">D0Q02_13205</name>
</gene>
<protein>
    <recommendedName>
        <fullName evidence="4">Alcohol dehydrogenase-like C-terminal domain-containing protein</fullName>
    </recommendedName>
</protein>
<dbReference type="SUPFAM" id="SSF51735">
    <property type="entry name" value="NAD(P)-binding Rossmann-fold domains"/>
    <property type="match status" value="1"/>
</dbReference>
<evidence type="ECO:0008006" key="4">
    <source>
        <dbReference type="Google" id="ProtNLM"/>
    </source>
</evidence>
<proteinExistence type="predicted"/>
<evidence type="ECO:0000256" key="1">
    <source>
        <dbReference type="SAM" id="MobiDB-lite"/>
    </source>
</evidence>
<dbReference type="Gene3D" id="3.90.180.10">
    <property type="entry name" value="Medium-chain alcohol dehydrogenases, catalytic domain"/>
    <property type="match status" value="1"/>
</dbReference>
<feature type="region of interest" description="Disordered" evidence="1">
    <location>
        <begin position="1"/>
        <end position="43"/>
    </location>
</feature>
<dbReference type="AlphaFoldDB" id="A0A372G044"/>
<organism evidence="2 3">
    <name type="scientific">Micromonospora craniellae</name>
    <dbReference type="NCBI Taxonomy" id="2294034"/>
    <lineage>
        <taxon>Bacteria</taxon>
        <taxon>Bacillati</taxon>
        <taxon>Actinomycetota</taxon>
        <taxon>Actinomycetes</taxon>
        <taxon>Micromonosporales</taxon>
        <taxon>Micromonosporaceae</taxon>
        <taxon>Micromonospora</taxon>
    </lineage>
</organism>
<reference evidence="2 3" key="1">
    <citation type="submission" date="2018-08" db="EMBL/GenBank/DDBJ databases">
        <title>Verrucosispora craniellae sp. nov., isolated from a marine sponge in the South China Sea.</title>
        <authorList>
            <person name="Li L."/>
            <person name="Lin H.W."/>
        </authorList>
    </citation>
    <scope>NUCLEOTIDE SEQUENCE [LARGE SCALE GENOMIC DNA]</scope>
    <source>
        <strain evidence="2 3">LHW63014</strain>
    </source>
</reference>
<feature type="compositionally biased region" description="Basic residues" evidence="1">
    <location>
        <begin position="1"/>
        <end position="18"/>
    </location>
</feature>
<accession>A0A372G044</accession>
<dbReference type="Gene3D" id="3.40.50.720">
    <property type="entry name" value="NAD(P)-binding Rossmann-like Domain"/>
    <property type="match status" value="1"/>
</dbReference>
<evidence type="ECO:0000313" key="2">
    <source>
        <dbReference type="EMBL" id="RFS46109.1"/>
    </source>
</evidence>
<dbReference type="Proteomes" id="UP000262621">
    <property type="component" value="Unassembled WGS sequence"/>
</dbReference>